<dbReference type="EMBL" id="BRYB01006952">
    <property type="protein sequence ID" value="GMI50862.1"/>
    <property type="molecule type" value="Genomic_DNA"/>
</dbReference>
<comment type="caution">
    <text evidence="3">The sequence shown here is derived from an EMBL/GenBank/DDBJ whole genome shotgun (WGS) entry which is preliminary data.</text>
</comment>
<keyword evidence="2" id="KW-0472">Membrane</keyword>
<keyword evidence="2" id="KW-0812">Transmembrane</keyword>
<evidence type="ECO:0000256" key="1">
    <source>
        <dbReference type="SAM" id="MobiDB-lite"/>
    </source>
</evidence>
<reference evidence="3 4" key="1">
    <citation type="journal article" date="2023" name="Commun. Biol.">
        <title>Genome analysis of Parmales, the sister group of diatoms, reveals the evolutionary specialization of diatoms from phago-mixotrophs to photoautotrophs.</title>
        <authorList>
            <person name="Ban H."/>
            <person name="Sato S."/>
            <person name="Yoshikawa S."/>
            <person name="Yamada K."/>
            <person name="Nakamura Y."/>
            <person name="Ichinomiya M."/>
            <person name="Sato N."/>
            <person name="Blanc-Mathieu R."/>
            <person name="Endo H."/>
            <person name="Kuwata A."/>
            <person name="Ogata H."/>
        </authorList>
    </citation>
    <scope>NUCLEOTIDE SEQUENCE [LARGE SCALE GENOMIC DNA]</scope>
</reference>
<evidence type="ECO:0000256" key="2">
    <source>
        <dbReference type="SAM" id="Phobius"/>
    </source>
</evidence>
<proteinExistence type="predicted"/>
<protein>
    <submittedName>
        <fullName evidence="3">Uncharacterized protein</fullName>
    </submittedName>
</protein>
<gene>
    <name evidence="3" type="ORF">TeGR_g12263</name>
</gene>
<dbReference type="Proteomes" id="UP001165060">
    <property type="component" value="Unassembled WGS sequence"/>
</dbReference>
<feature type="transmembrane region" description="Helical" evidence="2">
    <location>
        <begin position="21"/>
        <end position="44"/>
    </location>
</feature>
<sequence>VAPTVRSVEPRRRRELSSPSAPLLPLAPPPFLSFITSPFTTLGVASTTTGGEQNAFLSKLLLCLGTFVVVCLLLF</sequence>
<keyword evidence="2" id="KW-1133">Transmembrane helix</keyword>
<organism evidence="3 4">
    <name type="scientific">Tetraparma gracilis</name>
    <dbReference type="NCBI Taxonomy" id="2962635"/>
    <lineage>
        <taxon>Eukaryota</taxon>
        <taxon>Sar</taxon>
        <taxon>Stramenopiles</taxon>
        <taxon>Ochrophyta</taxon>
        <taxon>Bolidophyceae</taxon>
        <taxon>Parmales</taxon>
        <taxon>Triparmaceae</taxon>
        <taxon>Tetraparma</taxon>
    </lineage>
</organism>
<evidence type="ECO:0000313" key="4">
    <source>
        <dbReference type="Proteomes" id="UP001165060"/>
    </source>
</evidence>
<accession>A0ABQ6N8T5</accession>
<feature type="region of interest" description="Disordered" evidence="1">
    <location>
        <begin position="1"/>
        <end position="22"/>
    </location>
</feature>
<evidence type="ECO:0000313" key="3">
    <source>
        <dbReference type="EMBL" id="GMI50862.1"/>
    </source>
</evidence>
<feature type="transmembrane region" description="Helical" evidence="2">
    <location>
        <begin position="56"/>
        <end position="74"/>
    </location>
</feature>
<name>A0ABQ6N8T5_9STRA</name>
<feature type="non-terminal residue" evidence="3">
    <location>
        <position position="1"/>
    </location>
</feature>
<keyword evidence="4" id="KW-1185">Reference proteome</keyword>